<evidence type="ECO:0000259" key="2">
    <source>
        <dbReference type="Pfam" id="PF13976"/>
    </source>
</evidence>
<keyword evidence="5" id="KW-1185">Reference proteome</keyword>
<dbReference type="EMBL" id="JAMSHJ010000005">
    <property type="protein sequence ID" value="KAI5402444.1"/>
    <property type="molecule type" value="Genomic_DNA"/>
</dbReference>
<dbReference type="InterPro" id="IPR054722">
    <property type="entry name" value="PolX-like_BBD"/>
</dbReference>
<dbReference type="Pfam" id="PF22936">
    <property type="entry name" value="Pol_BBD"/>
    <property type="match status" value="1"/>
</dbReference>
<dbReference type="PANTHER" id="PTHR47592">
    <property type="entry name" value="PBF68 PROTEIN"/>
    <property type="match status" value="1"/>
</dbReference>
<feature type="compositionally biased region" description="Basic and acidic residues" evidence="1">
    <location>
        <begin position="281"/>
        <end position="301"/>
    </location>
</feature>
<dbReference type="PANTHER" id="PTHR47592:SF27">
    <property type="entry name" value="OS08G0421700 PROTEIN"/>
    <property type="match status" value="1"/>
</dbReference>
<sequence length="301" mass="34106">MGHLARDCRSRRRVEETSNFALESESNEGFLLMAQKEEDAESDTMWYLDSGASNHMCGHKHLFKELKTVEDGHVSFGDASKVKVEGKGTICFLQKKGVVGSIEGVYYVPNLKANILSLGQLTEKGYSILMEDRNLQLKDKTGRLVALVEIGKNRMYKLNLKSIREKCLHVNVEDQASLWHLRFGHLHQAGLRRLDVRVNEASRWDWSSSTEALVEEEEEAPVVMPTDTSTEPEDSDDENEPSQPRLRSLQDLYENTEEEGSVELKHVASKDQAADILTKPLSKEPFDRGKKMLGMIDRKSI</sequence>
<proteinExistence type="predicted"/>
<evidence type="ECO:0000259" key="3">
    <source>
        <dbReference type="Pfam" id="PF22936"/>
    </source>
</evidence>
<evidence type="ECO:0008006" key="6">
    <source>
        <dbReference type="Google" id="ProtNLM"/>
    </source>
</evidence>
<feature type="region of interest" description="Disordered" evidence="1">
    <location>
        <begin position="279"/>
        <end position="301"/>
    </location>
</feature>
<evidence type="ECO:0000256" key="1">
    <source>
        <dbReference type="SAM" id="MobiDB-lite"/>
    </source>
</evidence>
<evidence type="ECO:0000313" key="5">
    <source>
        <dbReference type="Proteomes" id="UP001058974"/>
    </source>
</evidence>
<feature type="domain" description="Retrovirus-related Pol polyprotein from transposon TNT 1-94-like beta-barrel" evidence="3">
    <location>
        <begin position="46"/>
        <end position="126"/>
    </location>
</feature>
<accession>A0A9D5ABQ1</accession>
<feature type="domain" description="GAG-pre-integrase" evidence="2">
    <location>
        <begin position="154"/>
        <end position="194"/>
    </location>
</feature>
<dbReference type="Gramene" id="Psat05G0016700-T1">
    <property type="protein sequence ID" value="KAI5402444.1"/>
    <property type="gene ID" value="KIW84_050167"/>
</dbReference>
<feature type="region of interest" description="Disordered" evidence="1">
    <location>
        <begin position="209"/>
        <end position="262"/>
    </location>
</feature>
<feature type="compositionally biased region" description="Acidic residues" evidence="1">
    <location>
        <begin position="230"/>
        <end position="240"/>
    </location>
</feature>
<dbReference type="AlphaFoldDB" id="A0A9D5ABQ1"/>
<dbReference type="InterPro" id="IPR025724">
    <property type="entry name" value="GAG-pre-integrase_dom"/>
</dbReference>
<dbReference type="Pfam" id="PF13976">
    <property type="entry name" value="gag_pre-integrs"/>
    <property type="match status" value="1"/>
</dbReference>
<protein>
    <recommendedName>
        <fullName evidence="6">GAG-pre-integrase domain-containing protein</fullName>
    </recommendedName>
</protein>
<name>A0A9D5ABQ1_PEA</name>
<evidence type="ECO:0000313" key="4">
    <source>
        <dbReference type="EMBL" id="KAI5402444.1"/>
    </source>
</evidence>
<organism evidence="4 5">
    <name type="scientific">Pisum sativum</name>
    <name type="common">Garden pea</name>
    <name type="synonym">Lathyrus oleraceus</name>
    <dbReference type="NCBI Taxonomy" id="3888"/>
    <lineage>
        <taxon>Eukaryota</taxon>
        <taxon>Viridiplantae</taxon>
        <taxon>Streptophyta</taxon>
        <taxon>Embryophyta</taxon>
        <taxon>Tracheophyta</taxon>
        <taxon>Spermatophyta</taxon>
        <taxon>Magnoliopsida</taxon>
        <taxon>eudicotyledons</taxon>
        <taxon>Gunneridae</taxon>
        <taxon>Pentapetalae</taxon>
        <taxon>rosids</taxon>
        <taxon>fabids</taxon>
        <taxon>Fabales</taxon>
        <taxon>Fabaceae</taxon>
        <taxon>Papilionoideae</taxon>
        <taxon>50 kb inversion clade</taxon>
        <taxon>NPAAA clade</taxon>
        <taxon>Hologalegina</taxon>
        <taxon>IRL clade</taxon>
        <taxon>Fabeae</taxon>
        <taxon>Lathyrus</taxon>
    </lineage>
</organism>
<comment type="caution">
    <text evidence="4">The sequence shown here is derived from an EMBL/GenBank/DDBJ whole genome shotgun (WGS) entry which is preliminary data.</text>
</comment>
<gene>
    <name evidence="4" type="ORF">KIW84_050167</name>
</gene>
<reference evidence="4 5" key="1">
    <citation type="journal article" date="2022" name="Nat. Genet.">
        <title>Improved pea reference genome and pan-genome highlight genomic features and evolutionary characteristics.</title>
        <authorList>
            <person name="Yang T."/>
            <person name="Liu R."/>
            <person name="Luo Y."/>
            <person name="Hu S."/>
            <person name="Wang D."/>
            <person name="Wang C."/>
            <person name="Pandey M.K."/>
            <person name="Ge S."/>
            <person name="Xu Q."/>
            <person name="Li N."/>
            <person name="Li G."/>
            <person name="Huang Y."/>
            <person name="Saxena R.K."/>
            <person name="Ji Y."/>
            <person name="Li M."/>
            <person name="Yan X."/>
            <person name="He Y."/>
            <person name="Liu Y."/>
            <person name="Wang X."/>
            <person name="Xiang C."/>
            <person name="Varshney R.K."/>
            <person name="Ding H."/>
            <person name="Gao S."/>
            <person name="Zong X."/>
        </authorList>
    </citation>
    <scope>NUCLEOTIDE SEQUENCE [LARGE SCALE GENOMIC DNA]</scope>
    <source>
        <strain evidence="4 5">cv. Zhongwan 6</strain>
    </source>
</reference>
<dbReference type="Proteomes" id="UP001058974">
    <property type="component" value="Chromosome 5"/>
</dbReference>